<gene>
    <name evidence="2" type="ORF">SNE40_010248</name>
</gene>
<feature type="compositionally biased region" description="Polar residues" evidence="1">
    <location>
        <begin position="98"/>
        <end position="111"/>
    </location>
</feature>
<feature type="compositionally biased region" description="Basic and acidic residues" evidence="1">
    <location>
        <begin position="83"/>
        <end position="93"/>
    </location>
</feature>
<feature type="compositionally biased region" description="Basic residues" evidence="1">
    <location>
        <begin position="308"/>
        <end position="317"/>
    </location>
</feature>
<protein>
    <submittedName>
        <fullName evidence="2">Uncharacterized protein</fullName>
    </submittedName>
</protein>
<reference evidence="2 3" key="1">
    <citation type="submission" date="2024-01" db="EMBL/GenBank/DDBJ databases">
        <title>The genome of the rayed Mediterranean limpet Patella caerulea (Linnaeus, 1758).</title>
        <authorList>
            <person name="Anh-Thu Weber A."/>
            <person name="Halstead-Nussloch G."/>
        </authorList>
    </citation>
    <scope>NUCLEOTIDE SEQUENCE [LARGE SCALE GENOMIC DNA]</scope>
    <source>
        <strain evidence="2">AATW-2023a</strain>
        <tissue evidence="2">Whole specimen</tissue>
    </source>
</reference>
<evidence type="ECO:0000313" key="2">
    <source>
        <dbReference type="EMBL" id="KAK6182600.1"/>
    </source>
</evidence>
<feature type="compositionally biased region" description="Low complexity" evidence="1">
    <location>
        <begin position="51"/>
        <end position="62"/>
    </location>
</feature>
<evidence type="ECO:0000256" key="1">
    <source>
        <dbReference type="SAM" id="MobiDB-lite"/>
    </source>
</evidence>
<feature type="compositionally biased region" description="Basic residues" evidence="1">
    <location>
        <begin position="228"/>
        <end position="237"/>
    </location>
</feature>
<organism evidence="2 3">
    <name type="scientific">Patella caerulea</name>
    <name type="common">Rayed Mediterranean limpet</name>
    <dbReference type="NCBI Taxonomy" id="87958"/>
    <lineage>
        <taxon>Eukaryota</taxon>
        <taxon>Metazoa</taxon>
        <taxon>Spiralia</taxon>
        <taxon>Lophotrochozoa</taxon>
        <taxon>Mollusca</taxon>
        <taxon>Gastropoda</taxon>
        <taxon>Patellogastropoda</taxon>
        <taxon>Patelloidea</taxon>
        <taxon>Patellidae</taxon>
        <taxon>Patella</taxon>
    </lineage>
</organism>
<evidence type="ECO:0000313" key="3">
    <source>
        <dbReference type="Proteomes" id="UP001347796"/>
    </source>
</evidence>
<feature type="region of interest" description="Disordered" evidence="1">
    <location>
        <begin position="290"/>
        <end position="327"/>
    </location>
</feature>
<name>A0AAN8JVK7_PATCE</name>
<dbReference type="Proteomes" id="UP001347796">
    <property type="component" value="Unassembled WGS sequence"/>
</dbReference>
<accession>A0AAN8JVK7</accession>
<sequence length="327" mass="36614">MSKSDKDTPPHTSSRPACMPSNKDDGFLPPINFRGTPSSDSDSDCRRNGQLSSNENSSLSSSPVKLPSIGRSFSTSVSSLNKGLKEKDRREIICRSPSCPSNIGLSTTKQLDFTPENKNTRRDRFEDDDDDDDLRLPSIFRDRKSSVASYVTPRNTSKTRTNSQGRSSLKSQDPNPKQTGLDKHEKYALCSKTDQVPTTTPRSENLDTHRSTTQCALLLPLRNTETRKSKRKRRNGHYRQNTQLSTKSESAACDDVNTKDVIIPSSRSEYNGYSPVRELDASRILSESDDLHSDISSEGNPVHPSYHVNKHSNKHQMRMKDMAHVKA</sequence>
<feature type="region of interest" description="Disordered" evidence="1">
    <location>
        <begin position="1"/>
        <end position="252"/>
    </location>
</feature>
<feature type="compositionally biased region" description="Polar residues" evidence="1">
    <location>
        <begin position="146"/>
        <end position="178"/>
    </location>
</feature>
<dbReference type="AlphaFoldDB" id="A0AAN8JVK7"/>
<feature type="compositionally biased region" description="Polar residues" evidence="1">
    <location>
        <begin position="238"/>
        <end position="249"/>
    </location>
</feature>
<keyword evidence="3" id="KW-1185">Reference proteome</keyword>
<feature type="compositionally biased region" description="Basic and acidic residues" evidence="1">
    <location>
        <begin position="318"/>
        <end position="327"/>
    </location>
</feature>
<dbReference type="EMBL" id="JAZGQO010000007">
    <property type="protein sequence ID" value="KAK6182600.1"/>
    <property type="molecule type" value="Genomic_DNA"/>
</dbReference>
<proteinExistence type="predicted"/>
<feature type="compositionally biased region" description="Polar residues" evidence="1">
    <location>
        <begin position="192"/>
        <end position="203"/>
    </location>
</feature>
<comment type="caution">
    <text evidence="2">The sequence shown here is derived from an EMBL/GenBank/DDBJ whole genome shotgun (WGS) entry which is preliminary data.</text>
</comment>
<feature type="compositionally biased region" description="Polar residues" evidence="1">
    <location>
        <begin position="71"/>
        <end position="81"/>
    </location>
</feature>